<keyword evidence="4 8" id="KW-0732">Signal</keyword>
<dbReference type="KEGG" id="smo:SELMODRAFT_80102"/>
<dbReference type="EMBL" id="GL377568">
    <property type="protein sequence ID" value="EFJ35621.1"/>
    <property type="molecule type" value="Genomic_DNA"/>
</dbReference>
<reference evidence="10 11" key="1">
    <citation type="journal article" date="2011" name="Science">
        <title>The Selaginella genome identifies genetic changes associated with the evolution of vascular plants.</title>
        <authorList>
            <person name="Banks J.A."/>
            <person name="Nishiyama T."/>
            <person name="Hasebe M."/>
            <person name="Bowman J.L."/>
            <person name="Gribskov M."/>
            <person name="dePamphilis C."/>
            <person name="Albert V.A."/>
            <person name="Aono N."/>
            <person name="Aoyama T."/>
            <person name="Ambrose B.A."/>
            <person name="Ashton N.W."/>
            <person name="Axtell M.J."/>
            <person name="Barker E."/>
            <person name="Barker M.S."/>
            <person name="Bennetzen J.L."/>
            <person name="Bonawitz N.D."/>
            <person name="Chapple C."/>
            <person name="Cheng C."/>
            <person name="Correa L.G."/>
            <person name="Dacre M."/>
            <person name="DeBarry J."/>
            <person name="Dreyer I."/>
            <person name="Elias M."/>
            <person name="Engstrom E.M."/>
            <person name="Estelle M."/>
            <person name="Feng L."/>
            <person name="Finet C."/>
            <person name="Floyd S.K."/>
            <person name="Frommer W.B."/>
            <person name="Fujita T."/>
            <person name="Gramzow L."/>
            <person name="Gutensohn M."/>
            <person name="Harholt J."/>
            <person name="Hattori M."/>
            <person name="Heyl A."/>
            <person name="Hirai T."/>
            <person name="Hiwatashi Y."/>
            <person name="Ishikawa M."/>
            <person name="Iwata M."/>
            <person name="Karol K.G."/>
            <person name="Koehler B."/>
            <person name="Kolukisaoglu U."/>
            <person name="Kubo M."/>
            <person name="Kurata T."/>
            <person name="Lalonde S."/>
            <person name="Li K."/>
            <person name="Li Y."/>
            <person name="Litt A."/>
            <person name="Lyons E."/>
            <person name="Manning G."/>
            <person name="Maruyama T."/>
            <person name="Michael T.P."/>
            <person name="Mikami K."/>
            <person name="Miyazaki S."/>
            <person name="Morinaga S."/>
            <person name="Murata T."/>
            <person name="Mueller-Roeber B."/>
            <person name="Nelson D.R."/>
            <person name="Obara M."/>
            <person name="Oguri Y."/>
            <person name="Olmstead R.G."/>
            <person name="Onodera N."/>
            <person name="Petersen B.L."/>
            <person name="Pils B."/>
            <person name="Prigge M."/>
            <person name="Rensing S.A."/>
            <person name="Riano-Pachon D.M."/>
            <person name="Roberts A.W."/>
            <person name="Sato Y."/>
            <person name="Scheller H.V."/>
            <person name="Schulz B."/>
            <person name="Schulz C."/>
            <person name="Shakirov E.V."/>
            <person name="Shibagaki N."/>
            <person name="Shinohara N."/>
            <person name="Shippen D.E."/>
            <person name="Soerensen I."/>
            <person name="Sotooka R."/>
            <person name="Sugimoto N."/>
            <person name="Sugita M."/>
            <person name="Sumikawa N."/>
            <person name="Tanurdzic M."/>
            <person name="Theissen G."/>
            <person name="Ulvskov P."/>
            <person name="Wakazuki S."/>
            <person name="Weng J.K."/>
            <person name="Willats W.W."/>
            <person name="Wipf D."/>
            <person name="Wolf P.G."/>
            <person name="Yang L."/>
            <person name="Zimmer A.D."/>
            <person name="Zhu Q."/>
            <person name="Mitros T."/>
            <person name="Hellsten U."/>
            <person name="Loque D."/>
            <person name="Otillar R."/>
            <person name="Salamov A."/>
            <person name="Schmutz J."/>
            <person name="Shapiro H."/>
            <person name="Lindquist E."/>
            <person name="Lucas S."/>
            <person name="Rokhsar D."/>
            <person name="Grigoriev I.V."/>
        </authorList>
    </citation>
    <scope>NUCLEOTIDE SEQUENCE [LARGE SCALE GENOMIC DNA]</scope>
</reference>
<dbReference type="PANTHER" id="PTHR42721:SF3">
    <property type="entry name" value="BETA-D-XYLOSIDASE 5-RELATED"/>
    <property type="match status" value="1"/>
</dbReference>
<dbReference type="SUPFAM" id="SSF51445">
    <property type="entry name" value="(Trans)glycosidases"/>
    <property type="match status" value="1"/>
</dbReference>
<evidence type="ECO:0000256" key="7">
    <source>
        <dbReference type="ARBA" id="ARBA00023295"/>
    </source>
</evidence>
<evidence type="ECO:0000256" key="1">
    <source>
        <dbReference type="ARBA" id="ARBA00004613"/>
    </source>
</evidence>
<dbReference type="HOGENOM" id="CLU_004542_5_3_1"/>
<sequence length="785" mass="85333">MGRRRRRDFSRWNLVLVVVVVVVILSNARVSTAQPRYACDVSSNASLGSFPFCDTKLGVDVRVQDLVSRLTLDEKVDEMVNAAQGIPRLGVPSYQWWQEALHGVASSPGVQFGGLAPAATSFPMPIAMAASFNSTLFYSIGEAVSSEARALHNLGRAGLTFWSPNVNIFRDPRWGRGQETPGEDPLLASKFASLYVRGLQGGAYGGSASDGFLKVSACCKHLTAYDMDNWKGMDRYHFNAEVSEQDLVDTYNPPFQSCIEDGRVSSVMCSYNRVNGVPTCADRSLLTETVRNSWGFNGYIVSDCDALQVLFEDTTYAPSAEDAVADSILAGLDLNCGTFLGKHAKSALQAGKVTEADLDHAISNLMRTRMRLGLFDGDLNTRPYSSLGATDICSNDHQQLALDAALQGVVLLKNDGSLPLSTALKTVALIGPNANATYTMLGNYEGIPCKYVSPLQGMQIYNNNILYSPGCRDVACSEGDLVASAVEVATKADAVVLVVGLDQSQERETFDRTSLLLPGMQSQLVSNIANAVTCPIVLVIMSAGPVDISTFKDNSRISSVIWIGYPGQSGGAALAHVVFGAYNPGGRLPNTWYHEEFTNVSMLDMRMRPNPPSGYPGRSYRFYTGTPLYNFGDGLSYSTYLYKFLLAPTRLSFFKSNTRNSRDCPTVNRSEAEFGCFHLPADDLETCNSILFQVSVEVSNLGPRSGSHSVLIFSAPPPVEGAPLKQLIAFQKVHLESDTTQRLIFGIDPCKHLSSVRRNGKRFLHSGRHKLLIGNAVHILDVSKV</sequence>
<dbReference type="AlphaFoldDB" id="D8QYJ3"/>
<dbReference type="OMA" id="WGFKGHV"/>
<evidence type="ECO:0000259" key="9">
    <source>
        <dbReference type="SMART" id="SM01217"/>
    </source>
</evidence>
<dbReference type="Gene3D" id="2.60.40.10">
    <property type="entry name" value="Immunoglobulins"/>
    <property type="match status" value="1"/>
</dbReference>
<dbReference type="PRINTS" id="PR00133">
    <property type="entry name" value="GLHYDRLASE3"/>
</dbReference>
<dbReference type="Proteomes" id="UP000001514">
    <property type="component" value="Unassembled WGS sequence"/>
</dbReference>
<dbReference type="FunFam" id="3.40.50.1700:FF:000001">
    <property type="entry name" value="probable beta-D-xylosidase 2"/>
    <property type="match status" value="1"/>
</dbReference>
<dbReference type="Gramene" id="EFJ35621">
    <property type="protein sequence ID" value="EFJ35621"/>
    <property type="gene ID" value="SELMODRAFT_80102"/>
</dbReference>
<evidence type="ECO:0000256" key="5">
    <source>
        <dbReference type="ARBA" id="ARBA00022801"/>
    </source>
</evidence>
<dbReference type="GO" id="GO:0005576">
    <property type="term" value="C:extracellular region"/>
    <property type="evidence" value="ECO:0007669"/>
    <property type="project" value="UniProtKB-SubCell"/>
</dbReference>
<keyword evidence="3" id="KW-0964">Secreted</keyword>
<evidence type="ECO:0000256" key="6">
    <source>
        <dbReference type="ARBA" id="ARBA00023180"/>
    </source>
</evidence>
<dbReference type="InterPro" id="IPR001764">
    <property type="entry name" value="Glyco_hydro_3_N"/>
</dbReference>
<keyword evidence="11" id="KW-1185">Reference proteome</keyword>
<proteinExistence type="inferred from homology"/>
<dbReference type="InParanoid" id="D8QYJ3"/>
<dbReference type="STRING" id="88036.D8QYJ3"/>
<name>D8QYJ3_SELML</name>
<dbReference type="InterPro" id="IPR036962">
    <property type="entry name" value="Glyco_hydro_3_N_sf"/>
</dbReference>
<dbReference type="InterPro" id="IPR013783">
    <property type="entry name" value="Ig-like_fold"/>
</dbReference>
<accession>D8QYJ3</accession>
<feature type="chain" id="PRO_5003121351" description="Fibronectin type III-like domain-containing protein" evidence="8">
    <location>
        <begin position="34"/>
        <end position="785"/>
    </location>
</feature>
<keyword evidence="5" id="KW-0378">Hydrolase</keyword>
<gene>
    <name evidence="10" type="ORF">SELMODRAFT_80102</name>
</gene>
<dbReference type="Pfam" id="PF01915">
    <property type="entry name" value="Glyco_hydro_3_C"/>
    <property type="match status" value="1"/>
</dbReference>
<dbReference type="InterPro" id="IPR026891">
    <property type="entry name" value="Fn3-like"/>
</dbReference>
<dbReference type="SUPFAM" id="SSF52279">
    <property type="entry name" value="Beta-D-glucan exohydrolase, C-terminal domain"/>
    <property type="match status" value="1"/>
</dbReference>
<feature type="signal peptide" evidence="8">
    <location>
        <begin position="1"/>
        <end position="33"/>
    </location>
</feature>
<dbReference type="InterPro" id="IPR044993">
    <property type="entry name" value="BXL"/>
</dbReference>
<organism evidence="11">
    <name type="scientific">Selaginella moellendorffii</name>
    <name type="common">Spikemoss</name>
    <dbReference type="NCBI Taxonomy" id="88036"/>
    <lineage>
        <taxon>Eukaryota</taxon>
        <taxon>Viridiplantae</taxon>
        <taxon>Streptophyta</taxon>
        <taxon>Embryophyta</taxon>
        <taxon>Tracheophyta</taxon>
        <taxon>Lycopodiopsida</taxon>
        <taxon>Selaginellales</taxon>
        <taxon>Selaginellaceae</taxon>
        <taxon>Selaginella</taxon>
    </lineage>
</organism>
<dbReference type="FunCoup" id="D8QYJ3">
    <property type="interactions" value="144"/>
</dbReference>
<dbReference type="GO" id="GO:0045493">
    <property type="term" value="P:xylan catabolic process"/>
    <property type="evidence" value="ECO:0000318"/>
    <property type="project" value="GO_Central"/>
</dbReference>
<comment type="similarity">
    <text evidence="2">Belongs to the glycosyl hydrolase 3 family.</text>
</comment>
<evidence type="ECO:0000313" key="11">
    <source>
        <dbReference type="Proteomes" id="UP000001514"/>
    </source>
</evidence>
<dbReference type="InterPro" id="IPR002772">
    <property type="entry name" value="Glyco_hydro_3_C"/>
</dbReference>
<dbReference type="FunFam" id="3.20.20.300:FF:000004">
    <property type="entry name" value="probable beta-D-xylosidase 7"/>
    <property type="match status" value="1"/>
</dbReference>
<evidence type="ECO:0000313" key="10">
    <source>
        <dbReference type="EMBL" id="EFJ35621.1"/>
    </source>
</evidence>
<dbReference type="Gene3D" id="3.20.20.300">
    <property type="entry name" value="Glycoside hydrolase, family 3, N-terminal domain"/>
    <property type="match status" value="1"/>
</dbReference>
<dbReference type="GO" id="GO:0046556">
    <property type="term" value="F:alpha-L-arabinofuranosidase activity"/>
    <property type="evidence" value="ECO:0000318"/>
    <property type="project" value="GO_Central"/>
</dbReference>
<evidence type="ECO:0000256" key="3">
    <source>
        <dbReference type="ARBA" id="ARBA00022525"/>
    </source>
</evidence>
<feature type="domain" description="Fibronectin type III-like" evidence="9">
    <location>
        <begin position="708"/>
        <end position="777"/>
    </location>
</feature>
<evidence type="ECO:0000256" key="4">
    <source>
        <dbReference type="ARBA" id="ARBA00022729"/>
    </source>
</evidence>
<dbReference type="GO" id="GO:0009044">
    <property type="term" value="F:xylan 1,4-beta-xylosidase activity"/>
    <property type="evidence" value="ECO:0000318"/>
    <property type="project" value="GO_Central"/>
</dbReference>
<keyword evidence="7" id="KW-0326">Glycosidase</keyword>
<dbReference type="InterPro" id="IPR017853">
    <property type="entry name" value="GH"/>
</dbReference>
<dbReference type="SMART" id="SM01217">
    <property type="entry name" value="Fn3_like"/>
    <property type="match status" value="1"/>
</dbReference>
<evidence type="ECO:0000256" key="8">
    <source>
        <dbReference type="SAM" id="SignalP"/>
    </source>
</evidence>
<protein>
    <recommendedName>
        <fullName evidence="9">Fibronectin type III-like domain-containing protein</fullName>
    </recommendedName>
</protein>
<keyword evidence="6" id="KW-0325">Glycoprotein</keyword>
<dbReference type="Gene3D" id="3.40.50.1700">
    <property type="entry name" value="Glycoside hydrolase family 3 C-terminal domain"/>
    <property type="match status" value="1"/>
</dbReference>
<dbReference type="Pfam" id="PF00933">
    <property type="entry name" value="Glyco_hydro_3"/>
    <property type="match status" value="1"/>
</dbReference>
<evidence type="ECO:0000256" key="2">
    <source>
        <dbReference type="ARBA" id="ARBA00005336"/>
    </source>
</evidence>
<dbReference type="eggNOG" id="ENOG502QQ55">
    <property type="taxonomic scope" value="Eukaryota"/>
</dbReference>
<dbReference type="GO" id="GO:0031222">
    <property type="term" value="P:arabinan catabolic process"/>
    <property type="evidence" value="ECO:0000318"/>
    <property type="project" value="GO_Central"/>
</dbReference>
<comment type="subcellular location">
    <subcellularLocation>
        <location evidence="1">Secreted</location>
    </subcellularLocation>
</comment>
<dbReference type="OrthoDB" id="47059at2759"/>
<dbReference type="InterPro" id="IPR036881">
    <property type="entry name" value="Glyco_hydro_3_C_sf"/>
</dbReference>
<dbReference type="PANTHER" id="PTHR42721">
    <property type="entry name" value="SUGAR HYDROLASE-RELATED"/>
    <property type="match status" value="1"/>
</dbReference>
<dbReference type="Pfam" id="PF14310">
    <property type="entry name" value="Fn3-like"/>
    <property type="match status" value="1"/>
</dbReference>